<gene>
    <name evidence="2" type="ORF">HNP84_010128</name>
</gene>
<evidence type="ECO:0000313" key="2">
    <source>
        <dbReference type="EMBL" id="MBB5140361.1"/>
    </source>
</evidence>
<name>A0A840PRH8_9ACTN</name>
<sequence length="36" mass="4074">MRTRPEQAPAAAGEYPGDVHWYDLPDDEADDLDDEI</sequence>
<reference evidence="2 3" key="1">
    <citation type="submission" date="2020-08" db="EMBL/GenBank/DDBJ databases">
        <title>Genomic Encyclopedia of Type Strains, Phase IV (KMG-IV): sequencing the most valuable type-strain genomes for metagenomic binning, comparative biology and taxonomic classification.</title>
        <authorList>
            <person name="Goeker M."/>
        </authorList>
    </citation>
    <scope>NUCLEOTIDE SEQUENCE [LARGE SCALE GENOMIC DNA]</scope>
    <source>
        <strain evidence="2 3">DSM 45615</strain>
    </source>
</reference>
<dbReference type="AlphaFoldDB" id="A0A840PRH8"/>
<feature type="compositionally biased region" description="Acidic residues" evidence="1">
    <location>
        <begin position="24"/>
        <end position="36"/>
    </location>
</feature>
<evidence type="ECO:0000313" key="3">
    <source>
        <dbReference type="Proteomes" id="UP000578449"/>
    </source>
</evidence>
<organism evidence="2 3">
    <name type="scientific">Thermocatellispora tengchongensis</name>
    <dbReference type="NCBI Taxonomy" id="1073253"/>
    <lineage>
        <taxon>Bacteria</taxon>
        <taxon>Bacillati</taxon>
        <taxon>Actinomycetota</taxon>
        <taxon>Actinomycetes</taxon>
        <taxon>Streptosporangiales</taxon>
        <taxon>Streptosporangiaceae</taxon>
        <taxon>Thermocatellispora</taxon>
    </lineage>
</organism>
<feature type="region of interest" description="Disordered" evidence="1">
    <location>
        <begin position="1"/>
        <end position="36"/>
    </location>
</feature>
<keyword evidence="3" id="KW-1185">Reference proteome</keyword>
<dbReference type="EMBL" id="JACHGN010000041">
    <property type="protein sequence ID" value="MBB5140361.1"/>
    <property type="molecule type" value="Genomic_DNA"/>
</dbReference>
<dbReference type="Proteomes" id="UP000578449">
    <property type="component" value="Unassembled WGS sequence"/>
</dbReference>
<protein>
    <submittedName>
        <fullName evidence="2">Uncharacterized protein</fullName>
    </submittedName>
</protein>
<evidence type="ECO:0000256" key="1">
    <source>
        <dbReference type="SAM" id="MobiDB-lite"/>
    </source>
</evidence>
<comment type="caution">
    <text evidence="2">The sequence shown here is derived from an EMBL/GenBank/DDBJ whole genome shotgun (WGS) entry which is preliminary data.</text>
</comment>
<accession>A0A840PRH8</accession>
<proteinExistence type="predicted"/>